<dbReference type="PANTHER" id="PTHR23360">
    <property type="entry name" value="G-PROTEIN COUPLED RECEPTORS FAMILY 1 PROFILE DOMAIN-CONTAINING PROTEIN-RELATED"/>
    <property type="match status" value="1"/>
</dbReference>
<dbReference type="InterPro" id="IPR000276">
    <property type="entry name" value="GPCR_Rhodpsn"/>
</dbReference>
<feature type="transmembrane region" description="Helical" evidence="5">
    <location>
        <begin position="167"/>
        <end position="191"/>
    </location>
</feature>
<dbReference type="InterPro" id="IPR017452">
    <property type="entry name" value="GPCR_Rhodpsn_7TM"/>
</dbReference>
<comment type="subcellular location">
    <subcellularLocation>
        <location evidence="1">Membrane</location>
    </subcellularLocation>
</comment>
<dbReference type="Gene3D" id="1.20.1070.10">
    <property type="entry name" value="Rhodopsin 7-helix transmembrane proteins"/>
    <property type="match status" value="1"/>
</dbReference>
<protein>
    <recommendedName>
        <fullName evidence="6">G-protein coupled receptors family 1 profile domain-containing protein</fullName>
    </recommendedName>
</protein>
<name>A0A0D6LBU2_9BILA</name>
<evidence type="ECO:0000313" key="7">
    <source>
        <dbReference type="EMBL" id="EPB69555.1"/>
    </source>
</evidence>
<keyword evidence="3 5" id="KW-1133">Transmembrane helix</keyword>
<keyword evidence="2 5" id="KW-0812">Transmembrane</keyword>
<dbReference type="PANTHER" id="PTHR23360:SF37">
    <property type="entry name" value="G-PROTEIN COUPLED RECEPTORS FAMILY 1 PROFILE DOMAIN-CONTAINING PROTEIN"/>
    <property type="match status" value="1"/>
</dbReference>
<evidence type="ECO:0000256" key="3">
    <source>
        <dbReference type="ARBA" id="ARBA00022989"/>
    </source>
</evidence>
<gene>
    <name evidence="7" type="ORF">ANCCEY_11349</name>
</gene>
<feature type="transmembrane region" description="Helical" evidence="5">
    <location>
        <begin position="79"/>
        <end position="101"/>
    </location>
</feature>
<dbReference type="SMART" id="SM01381">
    <property type="entry name" value="7TM_GPCR_Srsx"/>
    <property type="match status" value="1"/>
</dbReference>
<reference evidence="7 8" key="1">
    <citation type="submission" date="2013-05" db="EMBL/GenBank/DDBJ databases">
        <title>Draft genome of the parasitic nematode Anyclostoma ceylanicum.</title>
        <authorList>
            <person name="Mitreva M."/>
        </authorList>
    </citation>
    <scope>NUCLEOTIDE SEQUENCE [LARGE SCALE GENOMIC DNA]</scope>
</reference>
<proteinExistence type="predicted"/>
<feature type="transmembrane region" description="Helical" evidence="5">
    <location>
        <begin position="203"/>
        <end position="220"/>
    </location>
</feature>
<dbReference type="PROSITE" id="PS50262">
    <property type="entry name" value="G_PROTEIN_RECEP_F1_2"/>
    <property type="match status" value="1"/>
</dbReference>
<evidence type="ECO:0000256" key="1">
    <source>
        <dbReference type="ARBA" id="ARBA00004370"/>
    </source>
</evidence>
<feature type="transmembrane region" description="Helical" evidence="5">
    <location>
        <begin position="40"/>
        <end position="67"/>
    </location>
</feature>
<dbReference type="GO" id="GO:0016020">
    <property type="term" value="C:membrane"/>
    <property type="evidence" value="ECO:0007669"/>
    <property type="project" value="UniProtKB-SubCell"/>
</dbReference>
<accession>A0A0D6LBU2</accession>
<evidence type="ECO:0000256" key="5">
    <source>
        <dbReference type="SAM" id="Phobius"/>
    </source>
</evidence>
<dbReference type="EMBL" id="KE125281">
    <property type="protein sequence ID" value="EPB69555.1"/>
    <property type="molecule type" value="Genomic_DNA"/>
</dbReference>
<dbReference type="InterPro" id="IPR019424">
    <property type="entry name" value="7TM_GPCR_Srsx"/>
</dbReference>
<dbReference type="Proteomes" id="UP000054495">
    <property type="component" value="Unassembled WGS sequence"/>
</dbReference>
<organism evidence="7 8">
    <name type="scientific">Ancylostoma ceylanicum</name>
    <dbReference type="NCBI Taxonomy" id="53326"/>
    <lineage>
        <taxon>Eukaryota</taxon>
        <taxon>Metazoa</taxon>
        <taxon>Ecdysozoa</taxon>
        <taxon>Nematoda</taxon>
        <taxon>Chromadorea</taxon>
        <taxon>Rhabditida</taxon>
        <taxon>Rhabditina</taxon>
        <taxon>Rhabditomorpha</taxon>
        <taxon>Strongyloidea</taxon>
        <taxon>Ancylostomatidae</taxon>
        <taxon>Ancylostomatinae</taxon>
        <taxon>Ancylostoma</taxon>
    </lineage>
</organism>
<dbReference type="AlphaFoldDB" id="A0A0D6LBU2"/>
<evidence type="ECO:0000256" key="4">
    <source>
        <dbReference type="ARBA" id="ARBA00023136"/>
    </source>
</evidence>
<dbReference type="SUPFAM" id="SSF81321">
    <property type="entry name" value="Family A G protein-coupled receptor-like"/>
    <property type="match status" value="1"/>
</dbReference>
<evidence type="ECO:0000259" key="6">
    <source>
        <dbReference type="PROSITE" id="PS50262"/>
    </source>
</evidence>
<feature type="transmembrane region" description="Helical" evidence="5">
    <location>
        <begin position="121"/>
        <end position="146"/>
    </location>
</feature>
<feature type="domain" description="G-protein coupled receptors family 1 profile" evidence="6">
    <location>
        <begin position="1"/>
        <end position="177"/>
    </location>
</feature>
<dbReference type="InterPro" id="IPR047130">
    <property type="entry name" value="7TM_GPCR_Srsx_nematod"/>
</dbReference>
<dbReference type="Pfam" id="PF10320">
    <property type="entry name" value="7TM_GPCR_Srsx"/>
    <property type="match status" value="1"/>
</dbReference>
<dbReference type="GO" id="GO:0004930">
    <property type="term" value="F:G protein-coupled receptor activity"/>
    <property type="evidence" value="ECO:0007669"/>
    <property type="project" value="InterPro"/>
</dbReference>
<sequence length="266" mass="30803">MAEVTHRSRYISLSQNQNKLIIGTTSGPDPFTRRQCYPFIALYMFVICQQAIMTLMISLDLLIALLFPFWYRVCRTTPYIIAIFVLCSLYAIPIVAWGFAAQNDEVIPYCNPPLGLAPNVSQFWSVSNVIINCLVLFVYAIIIGFVHFRAKSRACSEQRKVVRRLQVIVIVFIFSWFMAILGVNVGVLLRFPPILLQLWQSNMVFFALICYSQTFYVCIWRSKEYRWAFMEQLQLMACQTPQIKPDISTSRSQVTRFVTVQTQVKK</sequence>
<evidence type="ECO:0000313" key="8">
    <source>
        <dbReference type="Proteomes" id="UP000054495"/>
    </source>
</evidence>
<keyword evidence="4 5" id="KW-0472">Membrane</keyword>
<evidence type="ECO:0000256" key="2">
    <source>
        <dbReference type="ARBA" id="ARBA00022692"/>
    </source>
</evidence>
<keyword evidence="8" id="KW-1185">Reference proteome</keyword>